<feature type="compositionally biased region" description="Polar residues" evidence="2">
    <location>
        <begin position="793"/>
        <end position="804"/>
    </location>
</feature>
<feature type="compositionally biased region" description="Basic and acidic residues" evidence="2">
    <location>
        <begin position="453"/>
        <end position="466"/>
    </location>
</feature>
<keyword evidence="1" id="KW-0597">Phosphoprotein</keyword>
<dbReference type="InterPro" id="IPR014840">
    <property type="entry name" value="HRD"/>
</dbReference>
<dbReference type="STRING" id="418985.A0A1V9X2H5"/>
<feature type="compositionally biased region" description="Basic and acidic residues" evidence="2">
    <location>
        <begin position="268"/>
        <end position="377"/>
    </location>
</feature>
<reference evidence="5 6" key="1">
    <citation type="journal article" date="2017" name="Gigascience">
        <title>Draft genome of the honey bee ectoparasitic mite, Tropilaelaps mercedesae, is shaped by the parasitic life history.</title>
        <authorList>
            <person name="Dong X."/>
            <person name="Armstrong S.D."/>
            <person name="Xia D."/>
            <person name="Makepeace B.L."/>
            <person name="Darby A.C."/>
            <person name="Kadowaki T."/>
        </authorList>
    </citation>
    <scope>NUCLEOTIDE SEQUENCE [LARGE SCALE GENOMIC DNA]</scope>
    <source>
        <strain evidence="5">Wuxi-XJTLU</strain>
    </source>
</reference>
<evidence type="ECO:0000259" key="4">
    <source>
        <dbReference type="Pfam" id="PF14075"/>
    </source>
</evidence>
<dbReference type="FunCoup" id="A0A1V9X2H5">
    <property type="interactions" value="853"/>
</dbReference>
<keyword evidence="6" id="KW-1185">Reference proteome</keyword>
<feature type="compositionally biased region" description="Polar residues" evidence="2">
    <location>
        <begin position="1007"/>
        <end position="1019"/>
    </location>
</feature>
<dbReference type="InterPro" id="IPR026947">
    <property type="entry name" value="UBN_middle_dom"/>
</dbReference>
<accession>A0A1V9X2H5</accession>
<evidence type="ECO:0000259" key="3">
    <source>
        <dbReference type="Pfam" id="PF08729"/>
    </source>
</evidence>
<evidence type="ECO:0008006" key="7">
    <source>
        <dbReference type="Google" id="ProtNLM"/>
    </source>
</evidence>
<dbReference type="InParanoid" id="A0A1V9X2H5"/>
<dbReference type="EMBL" id="MNPL01028251">
    <property type="protein sequence ID" value="OQR67593.1"/>
    <property type="molecule type" value="Genomic_DNA"/>
</dbReference>
<feature type="region of interest" description="Disordered" evidence="2">
    <location>
        <begin position="788"/>
        <end position="956"/>
    </location>
</feature>
<feature type="region of interest" description="Disordered" evidence="2">
    <location>
        <begin position="1007"/>
        <end position="1042"/>
    </location>
</feature>
<feature type="compositionally biased region" description="Basic and acidic residues" evidence="2">
    <location>
        <begin position="384"/>
        <end position="434"/>
    </location>
</feature>
<feature type="compositionally biased region" description="Basic residues" evidence="2">
    <location>
        <begin position="206"/>
        <end position="218"/>
    </location>
</feature>
<name>A0A1V9X2H5_9ACAR</name>
<evidence type="ECO:0000256" key="2">
    <source>
        <dbReference type="SAM" id="MobiDB-lite"/>
    </source>
</evidence>
<gene>
    <name evidence="5" type="ORF">BIW11_13426</name>
</gene>
<dbReference type="Pfam" id="PF14075">
    <property type="entry name" value="UBN_AB"/>
    <property type="match status" value="1"/>
</dbReference>
<dbReference type="Proteomes" id="UP000192247">
    <property type="component" value="Unassembled WGS sequence"/>
</dbReference>
<feature type="region of interest" description="Disordered" evidence="2">
    <location>
        <begin position="733"/>
        <end position="775"/>
    </location>
</feature>
<protein>
    <recommendedName>
        <fullName evidence="7">Ubinuclein-2-like</fullName>
    </recommendedName>
</protein>
<feature type="domain" description="Hpc2-related" evidence="3">
    <location>
        <begin position="110"/>
        <end position="155"/>
    </location>
</feature>
<dbReference type="AlphaFoldDB" id="A0A1V9X2H5"/>
<feature type="compositionally biased region" description="Low complexity" evidence="2">
    <location>
        <begin position="923"/>
        <end position="944"/>
    </location>
</feature>
<evidence type="ECO:0000313" key="5">
    <source>
        <dbReference type="EMBL" id="OQR67593.1"/>
    </source>
</evidence>
<evidence type="ECO:0000256" key="1">
    <source>
        <dbReference type="ARBA" id="ARBA00022553"/>
    </source>
</evidence>
<feature type="compositionally biased region" description="Basic residues" evidence="2">
    <location>
        <begin position="242"/>
        <end position="257"/>
    </location>
</feature>
<feature type="compositionally biased region" description="Basic and acidic residues" evidence="2">
    <location>
        <begin position="219"/>
        <end position="241"/>
    </location>
</feature>
<dbReference type="PANTHER" id="PTHR21669">
    <property type="entry name" value="CAPZ-INTERACTING PROTEIN AND RELATED PROTEINS"/>
    <property type="match status" value="1"/>
</dbReference>
<feature type="compositionally biased region" description="Low complexity" evidence="2">
    <location>
        <begin position="1020"/>
        <end position="1042"/>
    </location>
</feature>
<organism evidence="5 6">
    <name type="scientific">Tropilaelaps mercedesae</name>
    <dbReference type="NCBI Taxonomy" id="418985"/>
    <lineage>
        <taxon>Eukaryota</taxon>
        <taxon>Metazoa</taxon>
        <taxon>Ecdysozoa</taxon>
        <taxon>Arthropoda</taxon>
        <taxon>Chelicerata</taxon>
        <taxon>Arachnida</taxon>
        <taxon>Acari</taxon>
        <taxon>Parasitiformes</taxon>
        <taxon>Mesostigmata</taxon>
        <taxon>Gamasina</taxon>
        <taxon>Dermanyssoidea</taxon>
        <taxon>Laelapidae</taxon>
        <taxon>Tropilaelaps</taxon>
    </lineage>
</organism>
<dbReference type="GO" id="GO:0005634">
    <property type="term" value="C:nucleus"/>
    <property type="evidence" value="ECO:0007669"/>
    <property type="project" value="TreeGrafter"/>
</dbReference>
<evidence type="ECO:0000313" key="6">
    <source>
        <dbReference type="Proteomes" id="UP000192247"/>
    </source>
</evidence>
<feature type="region of interest" description="Disordered" evidence="2">
    <location>
        <begin position="1"/>
        <end position="33"/>
    </location>
</feature>
<dbReference type="Pfam" id="PF08729">
    <property type="entry name" value="HUN"/>
    <property type="match status" value="1"/>
</dbReference>
<sequence>MSEPRRVSLQPAVDRLAERVGDPASGCPGSKLAASKKKKRLTMRFNLDLGDPNEDACHEFNYIELVRNHKRSKAEPVEGDDPFEESDEDEVAAIARKMEEKYGAGKVAWDDDVDRGQGYDEDDSFIDNGEAYDEVVPLDLNTKHGGFYINSGELEFVHAPPLQYMQYHQQNEVNKNKVTLEDSPPEEDSEQESERAPSPKEEKLRNPLKVKRRCKRKRLDSDDSRDNRDQGSSERDREDRKQKRKEKILMLKKKIKRIASSSDEEAEGEKSADDLGQPDKEKMIRDEVREGFNRMDRDKEKDIKDKLSDRMSVKQERQLDDAIESVVRKAREENKKEVEEEELELLRQQEEEMEREEREVERRRNKERIERTEKDRQQQQLANQKDKDNRDIKDRQRDKDSNRESRERLQTFQKSEKDRERDRNVERDRERESQRTALQQQLQSQASSQQRIDSQRDRGAEGRDLREKERILLESKIGVDYASAVAAATGGIELTAHRLPDAAVRLPERMPGDLQRMIADITAVARENLGKSKFFQANGVNETLLQIDRMARQSLPCSQRTQLYAYLTAHLPCSKETLLKRIKKLRLDEEDMKVKEPMARFKAELNHMVEEQLERYRRRCEEVGQKTCGASDSEGDDGDVRIHRVFEWTDTLRRLFREVVSLKLKTYEVSKLRATSAEDYVRNFFEIDMIILWPRGWMNVRTLLRMAREEQLFQRARADSIGSTARKLTQLQNLGGANGTPMGGVDSPTAPHTPSTPLGALRSHRGDNNSYSSIETPLKDCFKDTMQLDVTPPSRTTTPGNTSVIREKASSGVTPRTPEDPPSSGGHRSHPLTPSKGGGASTAVSRDHRDSGHSALSVISDSPSIVVKEERVPSPAPSPPTPSAISDRSSPVGATGTPLKTEAPAAHTDIVTTPVHLSVITSSPAKQHQQQQPPSQMAPQLLPQVETPSFGDSFAPLLPHTASTVASTTGLIGSSAASTTVQTPQPKKQHSATPLLKANYQAALQKSPPFSASASGLGNTSATSGPSSSAVTSPSAAQAFAQ</sequence>
<feature type="domain" description="Ubinuclein middle" evidence="4">
    <location>
        <begin position="506"/>
        <end position="705"/>
    </location>
</feature>
<dbReference type="PANTHER" id="PTHR21669:SF28">
    <property type="entry name" value="YEMANUCLEIN"/>
    <property type="match status" value="1"/>
</dbReference>
<feature type="compositionally biased region" description="Basic and acidic residues" evidence="2">
    <location>
        <begin position="192"/>
        <end position="205"/>
    </location>
</feature>
<feature type="non-terminal residue" evidence="5">
    <location>
        <position position="1042"/>
    </location>
</feature>
<dbReference type="OrthoDB" id="68076at2759"/>
<proteinExistence type="predicted"/>
<comment type="caution">
    <text evidence="5">The sequence shown here is derived from an EMBL/GenBank/DDBJ whole genome shotgun (WGS) entry which is preliminary data.</text>
</comment>
<feature type="region of interest" description="Disordered" evidence="2">
    <location>
        <begin position="168"/>
        <end position="466"/>
    </location>
</feature>
<feature type="compositionally biased region" description="Low complexity" evidence="2">
    <location>
        <begin position="435"/>
        <end position="451"/>
    </location>
</feature>
<dbReference type="GO" id="GO:0006325">
    <property type="term" value="P:chromatin organization"/>
    <property type="evidence" value="ECO:0007669"/>
    <property type="project" value="TreeGrafter"/>
</dbReference>